<feature type="signal peptide" evidence="2">
    <location>
        <begin position="1"/>
        <end position="22"/>
    </location>
</feature>
<evidence type="ECO:0008006" key="5">
    <source>
        <dbReference type="Google" id="ProtNLM"/>
    </source>
</evidence>
<sequence length="74" mass="7650">MVLLRLIVPRVLCCQLAAGAEAAEVVAAAPLDSDDPDVEDDAAADEVDSDADDEEDASDDPGVLALLLERESVA</sequence>
<keyword evidence="4" id="KW-1185">Reference proteome</keyword>
<dbReference type="Proteomes" id="UP000196581">
    <property type="component" value="Unassembled WGS sequence"/>
</dbReference>
<dbReference type="AlphaFoldDB" id="A0A1X6X8T7"/>
<evidence type="ECO:0000256" key="1">
    <source>
        <dbReference type="SAM" id="MobiDB-lite"/>
    </source>
</evidence>
<gene>
    <name evidence="3" type="ORF">FM105_04955</name>
</gene>
<name>A0A1X6X8T7_9MICO</name>
<feature type="chain" id="PRO_5012710704" description="Secreted protein" evidence="2">
    <location>
        <begin position="23"/>
        <end position="74"/>
    </location>
</feature>
<feature type="region of interest" description="Disordered" evidence="1">
    <location>
        <begin position="30"/>
        <end position="63"/>
    </location>
</feature>
<feature type="compositionally biased region" description="Acidic residues" evidence="1">
    <location>
        <begin position="32"/>
        <end position="59"/>
    </location>
</feature>
<protein>
    <recommendedName>
        <fullName evidence="5">Secreted protein</fullName>
    </recommendedName>
</protein>
<organism evidence="3 4">
    <name type="scientific">Brevibacterium yomogidense</name>
    <dbReference type="NCBI Taxonomy" id="946573"/>
    <lineage>
        <taxon>Bacteria</taxon>
        <taxon>Bacillati</taxon>
        <taxon>Actinomycetota</taxon>
        <taxon>Actinomycetes</taxon>
        <taxon>Micrococcales</taxon>
        <taxon>Brevibacteriaceae</taxon>
        <taxon>Brevibacterium</taxon>
    </lineage>
</organism>
<dbReference type="EMBL" id="FWFF01000005">
    <property type="protein sequence ID" value="SLM95565.1"/>
    <property type="molecule type" value="Genomic_DNA"/>
</dbReference>
<evidence type="ECO:0000313" key="4">
    <source>
        <dbReference type="Proteomes" id="UP000196581"/>
    </source>
</evidence>
<keyword evidence="2" id="KW-0732">Signal</keyword>
<evidence type="ECO:0000313" key="3">
    <source>
        <dbReference type="EMBL" id="SLM95565.1"/>
    </source>
</evidence>
<reference evidence="4" key="1">
    <citation type="submission" date="2017-02" db="EMBL/GenBank/DDBJ databases">
        <authorList>
            <person name="Dridi B."/>
        </authorList>
    </citation>
    <scope>NUCLEOTIDE SEQUENCE [LARGE SCALE GENOMIC DNA]</scope>
    <source>
        <strain evidence="4">B Co 03.10</strain>
    </source>
</reference>
<evidence type="ECO:0000256" key="2">
    <source>
        <dbReference type="SAM" id="SignalP"/>
    </source>
</evidence>
<proteinExistence type="predicted"/>
<accession>A0A1X6X8T7</accession>